<evidence type="ECO:0000256" key="1">
    <source>
        <dbReference type="SAM" id="MobiDB-lite"/>
    </source>
</evidence>
<dbReference type="AlphaFoldDB" id="Q2GQH0"/>
<proteinExistence type="predicted"/>
<gene>
    <name evidence="2" type="ORF">CHGG_09784</name>
</gene>
<dbReference type="STRING" id="306901.Q2GQH0"/>
<sequence>METNPILDHKPPIHLDLDFDHAPLLKSSDKPATAPSSGARAIHRKHTPPGSKKGRVSRLPSTTGTSRLLARRGRQDGPYPARRAGTGGIAFHCVPGRGVTVSGAGFSLSWDPGAEVWSGWLVGNLYPPCTWGLVPPSPFNKAPSRRGPPHRRTESIASVTSAASIADINIEETKTKTGMSIDDIAAFIQEPDPSDGSISAQPARSASSGSTTSKTSV</sequence>
<keyword evidence="3" id="KW-1185">Reference proteome</keyword>
<feature type="compositionally biased region" description="Basic residues" evidence="1">
    <location>
        <begin position="41"/>
        <end position="56"/>
    </location>
</feature>
<organism evidence="2 3">
    <name type="scientific">Chaetomium globosum (strain ATCC 6205 / CBS 148.51 / DSM 1962 / NBRC 6347 / NRRL 1970)</name>
    <name type="common">Soil fungus</name>
    <dbReference type="NCBI Taxonomy" id="306901"/>
    <lineage>
        <taxon>Eukaryota</taxon>
        <taxon>Fungi</taxon>
        <taxon>Dikarya</taxon>
        <taxon>Ascomycota</taxon>
        <taxon>Pezizomycotina</taxon>
        <taxon>Sordariomycetes</taxon>
        <taxon>Sordariomycetidae</taxon>
        <taxon>Sordariales</taxon>
        <taxon>Chaetomiaceae</taxon>
        <taxon>Chaetomium</taxon>
    </lineage>
</organism>
<reference evidence="3" key="1">
    <citation type="journal article" date="2015" name="Genome Announc.">
        <title>Draft genome sequence of the cellulolytic fungus Chaetomium globosum.</title>
        <authorList>
            <person name="Cuomo C.A."/>
            <person name="Untereiner W.A."/>
            <person name="Ma L.-J."/>
            <person name="Grabherr M."/>
            <person name="Birren B.W."/>
        </authorList>
    </citation>
    <scope>NUCLEOTIDE SEQUENCE [LARGE SCALE GENOMIC DNA]</scope>
    <source>
        <strain evidence="3">ATCC 6205 / CBS 148.51 / DSM 1962 / NBRC 6347 / NRRL 1970</strain>
    </source>
</reference>
<accession>Q2GQH0</accession>
<dbReference type="EMBL" id="CH408035">
    <property type="protein sequence ID" value="EAQ83380.1"/>
    <property type="molecule type" value="Genomic_DNA"/>
</dbReference>
<evidence type="ECO:0000313" key="3">
    <source>
        <dbReference type="Proteomes" id="UP000001056"/>
    </source>
</evidence>
<dbReference type="RefSeq" id="XP_001227711.1">
    <property type="nucleotide sequence ID" value="XM_001227710.1"/>
</dbReference>
<name>Q2GQH0_CHAGB</name>
<dbReference type="OrthoDB" id="3437960at2759"/>
<dbReference type="HOGENOM" id="CLU_1272137_0_0_1"/>
<dbReference type="InParanoid" id="Q2GQH0"/>
<protein>
    <submittedName>
        <fullName evidence="2">Uncharacterized protein</fullName>
    </submittedName>
</protein>
<feature type="region of interest" description="Disordered" evidence="1">
    <location>
        <begin position="186"/>
        <end position="217"/>
    </location>
</feature>
<dbReference type="Proteomes" id="UP000001056">
    <property type="component" value="Unassembled WGS sequence"/>
</dbReference>
<dbReference type="GeneID" id="4397064"/>
<feature type="compositionally biased region" description="Low complexity" evidence="1">
    <location>
        <begin position="205"/>
        <end position="217"/>
    </location>
</feature>
<evidence type="ECO:0000313" key="2">
    <source>
        <dbReference type="EMBL" id="EAQ83380.1"/>
    </source>
</evidence>
<dbReference type="VEuPathDB" id="FungiDB:CHGG_09784"/>
<feature type="region of interest" description="Disordered" evidence="1">
    <location>
        <begin position="24"/>
        <end position="83"/>
    </location>
</feature>